<organism evidence="2 3">
    <name type="scientific">Symbiodinium natans</name>
    <dbReference type="NCBI Taxonomy" id="878477"/>
    <lineage>
        <taxon>Eukaryota</taxon>
        <taxon>Sar</taxon>
        <taxon>Alveolata</taxon>
        <taxon>Dinophyceae</taxon>
        <taxon>Suessiales</taxon>
        <taxon>Symbiodiniaceae</taxon>
        <taxon>Symbiodinium</taxon>
    </lineage>
</organism>
<evidence type="ECO:0000313" key="3">
    <source>
        <dbReference type="Proteomes" id="UP000604046"/>
    </source>
</evidence>
<feature type="compositionally biased region" description="Basic and acidic residues" evidence="1">
    <location>
        <begin position="856"/>
        <end position="872"/>
    </location>
</feature>
<proteinExistence type="predicted"/>
<dbReference type="Proteomes" id="UP000604046">
    <property type="component" value="Unassembled WGS sequence"/>
</dbReference>
<comment type="caution">
    <text evidence="2">The sequence shown here is derived from an EMBL/GenBank/DDBJ whole genome shotgun (WGS) entry which is preliminary data.</text>
</comment>
<dbReference type="CDD" id="cd14494">
    <property type="entry name" value="PTP_DSP_cys"/>
    <property type="match status" value="1"/>
</dbReference>
<dbReference type="AlphaFoldDB" id="A0A812N0M6"/>
<gene>
    <name evidence="2" type="ORF">SNAT2548_LOCUS15425</name>
</gene>
<sequence>MDDEPTVIHTNLPTLAPANWLDFRAYMSDLARQGRQDELWSIWSRVAEIAHLPAPSPSITDFDFLGSKVPVRRIVCTQAGCDRCGRARGGYQFPFLGPWSKSAAIVEEPELGPAVAVAAYDRCHEVLAEDRMWDASSGLELQDMLTATFGRVLYQAEINDLHGAAHPSVDDVFRAWRTWQQGQQAWRDPLLLPEPTPNQARANEVHKAHRSMLLWLRWAADPAGWSMPAVCVDCGGSGDFVHQILQSAMCRDCLQARVAMRHGPCPTVALGVRATERRLESSLGVVRLGEFGEDPGEILQSVFKFFVSLFGRLALLTMPGSLGVYAAESLAADSAPEAAYTALDEYATQYASRWRTQHGYANDTDFAFAFASYEEARATGGTLIAEEWATIRSEASGSLFGAVASALDAPVGSSNLAAQVARRPTTFLKRVAAKGRLRWATGKILVTERPTLKGALFTFGELQVHMFERGRRFPPGAVDVDAFLFGGTKAQSRALAGLKWLAKTGTLGLELGGYDFRQNPQKEPKQAAVLVPTMVPILEQAVQDMYQANNPLWRALVGLWCCMTGCLRFEHLRRASPMRLSRSTFHFHCSRGKQRGNRAGFDFAVPAVFCSGWPWARLWLKSWQALPQGAQTYSGLPFDAAGAPFTTAQAIKVAQDIFTPHVGADVTSLTSYSFRRAGPTYANLAGWAASDQLALGDWLDTTKQKAQGITMPLRYSGARYTTSVRRKHWLAGSIGVLTSFATWDEIPGAELAKAESTGAAVMEVAIQRDLRAEWQSPIRLRETKPRFNVPRTLPLPDRVEYMMPRQINGKRHVFVSNIRGGGAVVLPLARQASIDARSWFSQECREKRAVLAPPSPEREGTRPKVAAAKEEAAALPPHPKKGPQRRALASDASDLPPLKRQRMESPAVPVRPPPEAPRRIPAEPVGPPPSRLLRPRTPPKTPPPSSPSSTRPGEKRPGQSGADTWPRRSGASNLEVHFDRLATVGGISAERPTKIWEGANGGILWLAGLPTEDTASSFPRCDIQLNWMQQAVAARGGVALPGALQLQISITDSTSRDDQWREAWPVIRQTLFTGGSVLGHCMAGRHRAATGQSLLLALVDNISFEEAQRRVSRLRVYKAMAQGTVAKWVRYTRKNSMSGKVWPSPRAFIFTDRSQIHLEVEQGVPLCKHRQGSVASQRLKDVTEVESVEEAQGYDRPFCKDCLQRAAAKFHPK</sequence>
<accession>A0A812N0M6</accession>
<dbReference type="InterPro" id="IPR029021">
    <property type="entry name" value="Prot-tyrosine_phosphatase-like"/>
</dbReference>
<feature type="region of interest" description="Disordered" evidence="1">
    <location>
        <begin position="850"/>
        <end position="971"/>
    </location>
</feature>
<dbReference type="SUPFAM" id="SSF52799">
    <property type="entry name" value="(Phosphotyrosine protein) phosphatases II"/>
    <property type="match status" value="1"/>
</dbReference>
<protein>
    <submittedName>
        <fullName evidence="2">Uncharacterized protein</fullName>
    </submittedName>
</protein>
<dbReference type="Gene3D" id="3.90.190.10">
    <property type="entry name" value="Protein tyrosine phosphatase superfamily"/>
    <property type="match status" value="1"/>
</dbReference>
<dbReference type="EMBL" id="CAJNDS010001957">
    <property type="protein sequence ID" value="CAE7292576.1"/>
    <property type="molecule type" value="Genomic_DNA"/>
</dbReference>
<evidence type="ECO:0000313" key="2">
    <source>
        <dbReference type="EMBL" id="CAE7292576.1"/>
    </source>
</evidence>
<keyword evidence="3" id="KW-1185">Reference proteome</keyword>
<reference evidence="2" key="1">
    <citation type="submission" date="2021-02" db="EMBL/GenBank/DDBJ databases">
        <authorList>
            <person name="Dougan E. K."/>
            <person name="Rhodes N."/>
            <person name="Thang M."/>
            <person name="Chan C."/>
        </authorList>
    </citation>
    <scope>NUCLEOTIDE SEQUENCE</scope>
</reference>
<evidence type="ECO:0000256" key="1">
    <source>
        <dbReference type="SAM" id="MobiDB-lite"/>
    </source>
</evidence>
<name>A0A812N0M6_9DINO</name>
<feature type="compositionally biased region" description="Pro residues" evidence="1">
    <location>
        <begin position="924"/>
        <end position="946"/>
    </location>
</feature>